<reference evidence="7 8" key="1">
    <citation type="submission" date="2024-11" db="EMBL/GenBank/DDBJ databases">
        <title>Chromosome-level genome assembly of the freshwater bivalve Anodonta woodiana.</title>
        <authorList>
            <person name="Chen X."/>
        </authorList>
    </citation>
    <scope>NUCLEOTIDE SEQUENCE [LARGE SCALE GENOMIC DNA]</scope>
    <source>
        <strain evidence="7">MN2024</strain>
        <tissue evidence="7">Gills</tissue>
    </source>
</reference>
<evidence type="ECO:0000313" key="7">
    <source>
        <dbReference type="EMBL" id="KAL3853875.1"/>
    </source>
</evidence>
<protein>
    <submittedName>
        <fullName evidence="7">Uncharacterized protein</fullName>
    </submittedName>
</protein>
<dbReference type="PANTHER" id="PTHR24126:SF14">
    <property type="entry name" value="ANK_REP_REGION DOMAIN-CONTAINING PROTEIN"/>
    <property type="match status" value="1"/>
</dbReference>
<dbReference type="SUPFAM" id="SSF48403">
    <property type="entry name" value="Ankyrin repeat"/>
    <property type="match status" value="1"/>
</dbReference>
<dbReference type="Gene3D" id="1.25.40.20">
    <property type="entry name" value="Ankyrin repeat-containing domain"/>
    <property type="match status" value="1"/>
</dbReference>
<gene>
    <name evidence="7" type="ORF">ACJMK2_013174</name>
</gene>
<evidence type="ECO:0000256" key="3">
    <source>
        <dbReference type="PROSITE-ProRule" id="PRU00023"/>
    </source>
</evidence>
<proteinExistence type="predicted"/>
<dbReference type="InterPro" id="IPR049050">
    <property type="entry name" value="nSTAND3"/>
</dbReference>
<evidence type="ECO:0000256" key="2">
    <source>
        <dbReference type="ARBA" id="ARBA00023043"/>
    </source>
</evidence>
<feature type="repeat" description="ANK" evidence="3">
    <location>
        <begin position="976"/>
        <end position="1008"/>
    </location>
</feature>
<evidence type="ECO:0000313" key="8">
    <source>
        <dbReference type="Proteomes" id="UP001634394"/>
    </source>
</evidence>
<sequence length="1190" mass="135522">MSSAVAKAADTKVKNGKHSPSKYNGLKLSEGIKTPKPDSENKKSELKTNGKQEINISAKNKESKKSQSRTSLGAKTSPLEENKNESRSGDAKSNKTFPQQSQPFSNILVLPNGRVAGSKQQSKVFDAPLNKVSPRGTLKHEFRTAGVMLPPVSSERTRPQDENVPWSTRKDKMLYSMHRFVQRTVKHMDPTTKQWVQTSKKPKLKLSKSEANFVRHAKMVTTVGTDLLRVALNNYLDRQHPPKHLHEFLNKNKRRLKSHSTGAYHLLWKRWDLLYPLNEEKNATIEAFDAALIFWLLRYICNMKRSNDFIWRRKPSPDDLSEAADVVRIRDHRNFIINLSVPAVYDDEFERKLKDFKEVAERLGGPKYLARVEELSRETVKFHERDQYLDILERWAEETDDRDIAPYSSGNNELIARKGNTGDGKTTTAICLMVAKYDEDECLLITSPDQWEYVEPRAVSAILIDDIFGSGSLDENLLEKWYKKFDTVLDYSTERPDTPNVQIIVCVRNHILDQCYSRLSTHPLFRKDKIIDVSSSELSYREKRTMLSRHLLSAGRTMTKSDIDKSSKVHQSKLGYPQCCALLAAKETILMMGSQFFEKPIESLRYTLGAMYDLDKMNFFAMVVMMFEKDGILFAKKFQPDVPSKEFKDKVLDLAVLCQISATETVFADVLNALPLLAGIFVNYYEDRDCYTFSHESIMEAMMACFGEKHPEQILEGCSLSFLTDFVGTPHSSDEGEVFIMRVNNANFGILAKIVAHYLLQGEVKRVAQHRSLKDLEFLDFFFEYLLKEGKQKMAILKQDNTAIESAAKPRKVGLLLSSVDQEVPNKELVAAILKTGVLDDPDAGTWGQEEKKTALDVAVKRGSFEIYEIMANSGFNLPDVLLSDEQYLVSSDIVKDLLKRRDWTTDQKNIALVKASRGTRAQSLDIIRILLENGASVNCFACGTTPLCEAAKMSKSKTAQLLLGEGANVQNKDANLQTPLHLALDYNNLETIKLLMKKKADVNIPDNRGLTPFLVAVGWGREAPFELLRTRTTDILIKDAQDNTVLHLCAASGRSSIMKILLDNYPEEMLSILISRNKQGWTPLDFALRCGHYVIMKMLMDQILHTTYLRSYGRTFVQTRFVLVRTDDYDLNERHTYRFVDPNTNKTCLQLPRGNWFIQAGSKEEYEKVREYSLKFENKLKQALMKSVG</sequence>
<organism evidence="7 8">
    <name type="scientific">Sinanodonta woodiana</name>
    <name type="common">Chinese pond mussel</name>
    <name type="synonym">Anodonta woodiana</name>
    <dbReference type="NCBI Taxonomy" id="1069815"/>
    <lineage>
        <taxon>Eukaryota</taxon>
        <taxon>Metazoa</taxon>
        <taxon>Spiralia</taxon>
        <taxon>Lophotrochozoa</taxon>
        <taxon>Mollusca</taxon>
        <taxon>Bivalvia</taxon>
        <taxon>Autobranchia</taxon>
        <taxon>Heteroconchia</taxon>
        <taxon>Palaeoheterodonta</taxon>
        <taxon>Unionida</taxon>
        <taxon>Unionoidea</taxon>
        <taxon>Unionidae</taxon>
        <taxon>Unioninae</taxon>
        <taxon>Sinanodonta</taxon>
    </lineage>
</organism>
<evidence type="ECO:0000256" key="4">
    <source>
        <dbReference type="SAM" id="MobiDB-lite"/>
    </source>
</evidence>
<feature type="domain" description="DZIP3-like HEPN" evidence="5">
    <location>
        <begin position="242"/>
        <end position="382"/>
    </location>
</feature>
<dbReference type="AlphaFoldDB" id="A0ABD3UXP1"/>
<dbReference type="InterPro" id="IPR041249">
    <property type="entry name" value="HEPN_DZIP3"/>
</dbReference>
<feature type="region of interest" description="Disordered" evidence="4">
    <location>
        <begin position="1"/>
        <end position="102"/>
    </location>
</feature>
<dbReference type="PANTHER" id="PTHR24126">
    <property type="entry name" value="ANKYRIN REPEAT, PH AND SEC7 DOMAIN CONTAINING PROTEIN SECG-RELATED"/>
    <property type="match status" value="1"/>
</dbReference>
<dbReference type="InterPro" id="IPR036770">
    <property type="entry name" value="Ankyrin_rpt-contain_sf"/>
</dbReference>
<evidence type="ECO:0000259" key="6">
    <source>
        <dbReference type="Pfam" id="PF20720"/>
    </source>
</evidence>
<feature type="repeat" description="ANK" evidence="3">
    <location>
        <begin position="943"/>
        <end position="975"/>
    </location>
</feature>
<dbReference type="InterPro" id="IPR002110">
    <property type="entry name" value="Ankyrin_rpt"/>
</dbReference>
<dbReference type="PROSITE" id="PS50297">
    <property type="entry name" value="ANK_REP_REGION"/>
    <property type="match status" value="2"/>
</dbReference>
<name>A0ABD3UXP1_SINWO</name>
<dbReference type="Pfam" id="PF18738">
    <property type="entry name" value="HEPN_DZIP3"/>
    <property type="match status" value="1"/>
</dbReference>
<feature type="domain" description="Novel STAND NTPase 3" evidence="6">
    <location>
        <begin position="418"/>
        <end position="551"/>
    </location>
</feature>
<dbReference type="Proteomes" id="UP001634394">
    <property type="component" value="Unassembled WGS sequence"/>
</dbReference>
<dbReference type="SMART" id="SM00248">
    <property type="entry name" value="ANK"/>
    <property type="match status" value="7"/>
</dbReference>
<dbReference type="PROSITE" id="PS50088">
    <property type="entry name" value="ANK_REPEAT"/>
    <property type="match status" value="2"/>
</dbReference>
<feature type="compositionally biased region" description="Basic and acidic residues" evidence="4">
    <location>
        <begin position="33"/>
        <end position="50"/>
    </location>
</feature>
<feature type="compositionally biased region" description="Basic and acidic residues" evidence="4">
    <location>
        <begin position="78"/>
        <end position="93"/>
    </location>
</feature>
<dbReference type="EMBL" id="JBJQND010000014">
    <property type="protein sequence ID" value="KAL3853875.1"/>
    <property type="molecule type" value="Genomic_DNA"/>
</dbReference>
<keyword evidence="1" id="KW-0677">Repeat</keyword>
<evidence type="ECO:0000256" key="1">
    <source>
        <dbReference type="ARBA" id="ARBA00022737"/>
    </source>
</evidence>
<accession>A0ABD3UXP1</accession>
<keyword evidence="2 3" id="KW-0040">ANK repeat</keyword>
<dbReference type="Pfam" id="PF12796">
    <property type="entry name" value="Ank_2"/>
    <property type="match status" value="2"/>
</dbReference>
<keyword evidence="8" id="KW-1185">Reference proteome</keyword>
<dbReference type="Pfam" id="PF00023">
    <property type="entry name" value="Ank"/>
    <property type="match status" value="1"/>
</dbReference>
<comment type="caution">
    <text evidence="7">The sequence shown here is derived from an EMBL/GenBank/DDBJ whole genome shotgun (WGS) entry which is preliminary data.</text>
</comment>
<evidence type="ECO:0000259" key="5">
    <source>
        <dbReference type="Pfam" id="PF18738"/>
    </source>
</evidence>
<dbReference type="Pfam" id="PF20720">
    <property type="entry name" value="nSTAND3"/>
    <property type="match status" value="1"/>
</dbReference>